<feature type="binding site" evidence="12">
    <location>
        <position position="95"/>
    </location>
    <ligand>
        <name>UDP-N-acetyl-alpha-D-glucosamine</name>
        <dbReference type="ChEBI" id="CHEBI:57705"/>
    </ligand>
</feature>
<dbReference type="InterPro" id="IPR036968">
    <property type="entry name" value="Enolpyruvate_Tfrase_sf"/>
</dbReference>
<gene>
    <name evidence="12" type="primary">murA</name>
    <name evidence="14" type="ORF">BBI08_09180</name>
</gene>
<dbReference type="EMBL" id="CP016537">
    <property type="protein sequence ID" value="ANU14014.1"/>
    <property type="molecule type" value="Genomic_DNA"/>
</dbReference>
<organism evidence="14 15">
    <name type="scientific">Planococcus halocryophilus</name>
    <dbReference type="NCBI Taxonomy" id="1215089"/>
    <lineage>
        <taxon>Bacteria</taxon>
        <taxon>Bacillati</taxon>
        <taxon>Bacillota</taxon>
        <taxon>Bacilli</taxon>
        <taxon>Bacillales</taxon>
        <taxon>Caryophanaceae</taxon>
        <taxon>Planococcus</taxon>
    </lineage>
</organism>
<keyword evidence="9 12" id="KW-0961">Cell wall biogenesis/degradation</keyword>
<evidence type="ECO:0000256" key="7">
    <source>
        <dbReference type="ARBA" id="ARBA00022984"/>
    </source>
</evidence>
<evidence type="ECO:0000256" key="1">
    <source>
        <dbReference type="ARBA" id="ARBA00004496"/>
    </source>
</evidence>
<dbReference type="OrthoDB" id="9803760at2"/>
<keyword evidence="8 12" id="KW-0131">Cell cycle</keyword>
<comment type="pathway">
    <text evidence="2 12">Cell wall biogenesis; peptidoglycan biosynthesis.</text>
</comment>
<dbReference type="Pfam" id="PF00275">
    <property type="entry name" value="EPSP_synthase"/>
    <property type="match status" value="1"/>
</dbReference>
<evidence type="ECO:0000256" key="12">
    <source>
        <dbReference type="HAMAP-Rule" id="MF_00111"/>
    </source>
</evidence>
<dbReference type="HAMAP" id="MF_00111">
    <property type="entry name" value="MurA"/>
    <property type="match status" value="1"/>
</dbReference>
<dbReference type="InterPro" id="IPR005750">
    <property type="entry name" value="UDP_GlcNAc_COvinyl_MurA"/>
</dbReference>
<dbReference type="KEGG" id="phc:BBI08_09180"/>
<dbReference type="CDD" id="cd01555">
    <property type="entry name" value="UdpNAET"/>
    <property type="match status" value="1"/>
</dbReference>
<evidence type="ECO:0000313" key="15">
    <source>
        <dbReference type="Proteomes" id="UP000092687"/>
    </source>
</evidence>
<dbReference type="FunFam" id="3.65.10.10:FF:000001">
    <property type="entry name" value="UDP-N-acetylglucosamine 1-carboxyvinyltransferase"/>
    <property type="match status" value="1"/>
</dbReference>
<sequence length="432" mass="46640">MDQIIVKGGQKLKGKVRVEGAKNAVLPVLAGALLASNRKSIIKEVPNLADVYTIQEVLRSLNVSVEYFPEKNEMIIDASGTLSSEAQFEYVRKMRASILVMGPVLARNGFARVALPGGCAIGSRPIDQHLKGFEAMGASITFGNGFVEAKTNGRLRGAKIYLDFPSVGATENIMMAAALAEGTTIIENAAKEPEIVDVANYINEMGGRVIGAGTDTMRIEGVEEMHGATHYIIPDRVEAGTFMVAAAITEGDVIIENAVPEHMAALISKMGEMGVDIQETEEGLRIRSNRPLRSIDIKTMPHPGFPTDMQSQMMSLMLTATGNGILTETVFENRFMHVEEFRRMNASVKIEGRSVIMKGPSKLQGAEVAATDLRAAAALILAGLAADGITRVNELYHLDRGYVGFHTKLAALGADIERVTVEQVEEKVEQLV</sequence>
<protein>
    <recommendedName>
        <fullName evidence="12">UDP-N-acetylglucosamine 1-carboxyvinyltransferase</fullName>
        <ecNumber evidence="12">2.5.1.7</ecNumber>
    </recommendedName>
    <alternativeName>
        <fullName evidence="12">Enoylpyruvate transferase</fullName>
    </alternativeName>
    <alternativeName>
        <fullName evidence="12">UDP-N-acetylglucosamine enolpyruvyl transferase</fullName>
        <shortName evidence="12">EPT</shortName>
    </alternativeName>
</protein>
<feature type="binding site" evidence="12">
    <location>
        <begin position="124"/>
        <end position="128"/>
    </location>
    <ligand>
        <name>UDP-N-acetyl-alpha-D-glucosamine</name>
        <dbReference type="ChEBI" id="CHEBI:57705"/>
    </ligand>
</feature>
<dbReference type="GO" id="GO:0008360">
    <property type="term" value="P:regulation of cell shape"/>
    <property type="evidence" value="ECO:0007669"/>
    <property type="project" value="UniProtKB-KW"/>
</dbReference>
<dbReference type="STRING" id="1215089.BBI08_09180"/>
<evidence type="ECO:0000256" key="3">
    <source>
        <dbReference type="ARBA" id="ARBA00022490"/>
    </source>
</evidence>
<evidence type="ECO:0000256" key="5">
    <source>
        <dbReference type="ARBA" id="ARBA00022679"/>
    </source>
</evidence>
<dbReference type="InterPro" id="IPR050068">
    <property type="entry name" value="MurA_subfamily"/>
</dbReference>
<keyword evidence="5 12" id="KW-0808">Transferase</keyword>
<dbReference type="InterPro" id="IPR013792">
    <property type="entry name" value="RNA3'P_cycl/enolpyr_Trfase_a/b"/>
</dbReference>
<evidence type="ECO:0000256" key="6">
    <source>
        <dbReference type="ARBA" id="ARBA00022960"/>
    </source>
</evidence>
<feature type="binding site" evidence="12">
    <location>
        <position position="308"/>
    </location>
    <ligand>
        <name>UDP-N-acetyl-alpha-D-glucosamine</name>
        <dbReference type="ChEBI" id="CHEBI:57705"/>
    </ligand>
</feature>
<keyword evidence="15" id="KW-1185">Reference proteome</keyword>
<proteinExistence type="inferred from homology"/>
<dbReference type="PANTHER" id="PTHR43783:SF1">
    <property type="entry name" value="UDP-N-ACETYLGLUCOSAMINE 1-CARBOXYVINYLTRANSFERASE"/>
    <property type="match status" value="1"/>
</dbReference>
<evidence type="ECO:0000256" key="9">
    <source>
        <dbReference type="ARBA" id="ARBA00023316"/>
    </source>
</evidence>
<dbReference type="GO" id="GO:0009252">
    <property type="term" value="P:peptidoglycan biosynthetic process"/>
    <property type="evidence" value="ECO:0007669"/>
    <property type="project" value="UniProtKB-UniRule"/>
</dbReference>
<dbReference type="PANTHER" id="PTHR43783">
    <property type="entry name" value="UDP-N-ACETYLGLUCOSAMINE 1-CARBOXYVINYLTRANSFERASE"/>
    <property type="match status" value="1"/>
</dbReference>
<reference evidence="15" key="2">
    <citation type="submission" date="2016-10" db="EMBL/GenBank/DDBJ databases">
        <authorList>
            <person name="See-Too W.S."/>
        </authorList>
    </citation>
    <scope>NUCLEOTIDE SEQUENCE [LARGE SCALE GENOMIC DNA]</scope>
    <source>
        <strain evidence="15">DSM 24743</strain>
    </source>
</reference>
<keyword evidence="4 12" id="KW-0132">Cell division</keyword>
<dbReference type="UniPathway" id="UPA00219"/>
<evidence type="ECO:0000256" key="4">
    <source>
        <dbReference type="ARBA" id="ARBA00022618"/>
    </source>
</evidence>
<feature type="modified residue" description="2-(S-cysteinyl)pyruvic acid O-phosphothioketal" evidence="12">
    <location>
        <position position="119"/>
    </location>
</feature>
<comment type="subcellular location">
    <subcellularLocation>
        <location evidence="1 12">Cytoplasm</location>
    </subcellularLocation>
</comment>
<comment type="caution">
    <text evidence="12">Lacks conserved residue(s) required for the propagation of feature annotation.</text>
</comment>
<comment type="similarity">
    <text evidence="10 12">Belongs to the EPSP synthase family. MurA subfamily.</text>
</comment>
<dbReference type="GO" id="GO:0051301">
    <property type="term" value="P:cell division"/>
    <property type="evidence" value="ECO:0007669"/>
    <property type="project" value="UniProtKB-KW"/>
</dbReference>
<name>A0A1C7DRI6_9BACL</name>
<dbReference type="InterPro" id="IPR001986">
    <property type="entry name" value="Enolpyruvate_Tfrase_dom"/>
</dbReference>
<dbReference type="AlphaFoldDB" id="A0A1C7DRI6"/>
<dbReference type="GO" id="GO:0071555">
    <property type="term" value="P:cell wall organization"/>
    <property type="evidence" value="ECO:0007669"/>
    <property type="project" value="UniProtKB-KW"/>
</dbReference>
<evidence type="ECO:0000259" key="13">
    <source>
        <dbReference type="Pfam" id="PF00275"/>
    </source>
</evidence>
<evidence type="ECO:0000313" key="14">
    <source>
        <dbReference type="EMBL" id="ANU14014.1"/>
    </source>
</evidence>
<evidence type="ECO:0000256" key="10">
    <source>
        <dbReference type="ARBA" id="ARBA00038367"/>
    </source>
</evidence>
<comment type="function">
    <text evidence="12">Cell wall formation. Adds enolpyruvyl to UDP-N-acetylglucosamine.</text>
</comment>
<comment type="catalytic activity">
    <reaction evidence="11 12">
        <text>phosphoenolpyruvate + UDP-N-acetyl-alpha-D-glucosamine = UDP-N-acetyl-3-O-(1-carboxyvinyl)-alpha-D-glucosamine + phosphate</text>
        <dbReference type="Rhea" id="RHEA:18681"/>
        <dbReference type="ChEBI" id="CHEBI:43474"/>
        <dbReference type="ChEBI" id="CHEBI:57705"/>
        <dbReference type="ChEBI" id="CHEBI:58702"/>
        <dbReference type="ChEBI" id="CHEBI:68483"/>
        <dbReference type="EC" id="2.5.1.7"/>
    </reaction>
</comment>
<dbReference type="Proteomes" id="UP000092687">
    <property type="component" value="Chromosome"/>
</dbReference>
<keyword evidence="6 12" id="KW-0133">Cell shape</keyword>
<accession>A0A1C7DRI6</accession>
<evidence type="ECO:0000256" key="2">
    <source>
        <dbReference type="ARBA" id="ARBA00004752"/>
    </source>
</evidence>
<feature type="active site" description="Proton donor" evidence="12">
    <location>
        <position position="119"/>
    </location>
</feature>
<dbReference type="GO" id="GO:0019277">
    <property type="term" value="P:UDP-N-acetylgalactosamine biosynthetic process"/>
    <property type="evidence" value="ECO:0007669"/>
    <property type="project" value="InterPro"/>
</dbReference>
<dbReference type="RefSeq" id="WP_008496909.1">
    <property type="nucleotide sequence ID" value="NZ_CP016537.2"/>
</dbReference>
<keyword evidence="7 12" id="KW-0573">Peptidoglycan synthesis</keyword>
<evidence type="ECO:0000256" key="8">
    <source>
        <dbReference type="ARBA" id="ARBA00023306"/>
    </source>
</evidence>
<keyword evidence="12" id="KW-0670">Pyruvate</keyword>
<dbReference type="GO" id="GO:0005737">
    <property type="term" value="C:cytoplasm"/>
    <property type="evidence" value="ECO:0007669"/>
    <property type="project" value="UniProtKB-SubCell"/>
</dbReference>
<dbReference type="GO" id="GO:0008760">
    <property type="term" value="F:UDP-N-acetylglucosamine 1-carboxyvinyltransferase activity"/>
    <property type="evidence" value="ECO:0007669"/>
    <property type="project" value="UniProtKB-UniRule"/>
</dbReference>
<feature type="binding site" evidence="12">
    <location>
        <begin position="22"/>
        <end position="23"/>
    </location>
    <ligand>
        <name>phosphoenolpyruvate</name>
        <dbReference type="ChEBI" id="CHEBI:58702"/>
    </ligand>
</feature>
<dbReference type="NCBIfam" id="NF006873">
    <property type="entry name" value="PRK09369.1"/>
    <property type="match status" value="1"/>
</dbReference>
<dbReference type="SUPFAM" id="SSF55205">
    <property type="entry name" value="EPT/RTPC-like"/>
    <property type="match status" value="1"/>
</dbReference>
<feature type="domain" description="Enolpyruvate transferase" evidence="13">
    <location>
        <begin position="6"/>
        <end position="409"/>
    </location>
</feature>
<reference evidence="15" key="1">
    <citation type="submission" date="2016-07" db="EMBL/GenBank/DDBJ databases">
        <authorList>
            <person name="See-Too W.S."/>
        </authorList>
    </citation>
    <scope>NUCLEOTIDE SEQUENCE [LARGE SCALE GENOMIC DNA]</scope>
    <source>
        <strain evidence="15">DSM 24743</strain>
    </source>
</reference>
<keyword evidence="3 12" id="KW-0963">Cytoplasm</keyword>
<dbReference type="EC" id="2.5.1.7" evidence="12"/>
<evidence type="ECO:0000256" key="11">
    <source>
        <dbReference type="ARBA" id="ARBA00047527"/>
    </source>
</evidence>
<dbReference type="Gene3D" id="3.65.10.10">
    <property type="entry name" value="Enolpyruvate transferase domain"/>
    <property type="match status" value="2"/>
</dbReference>
<dbReference type="NCBIfam" id="TIGR01072">
    <property type="entry name" value="murA"/>
    <property type="match status" value="1"/>
</dbReference>
<feature type="binding site" evidence="12">
    <location>
        <position position="330"/>
    </location>
    <ligand>
        <name>UDP-N-acetyl-alpha-D-glucosamine</name>
        <dbReference type="ChEBI" id="CHEBI:57705"/>
    </ligand>
</feature>